<reference evidence="1" key="1">
    <citation type="submission" date="2021-10" db="EMBL/GenBank/DDBJ databases">
        <authorList>
            <person name="Piombo E."/>
        </authorList>
    </citation>
    <scope>NUCLEOTIDE SEQUENCE</scope>
</reference>
<evidence type="ECO:0000313" key="2">
    <source>
        <dbReference type="Proteomes" id="UP000696573"/>
    </source>
</evidence>
<name>A0A9N9V743_9HYPO</name>
<protein>
    <recommendedName>
        <fullName evidence="3">F-box domain-containing protein</fullName>
    </recommendedName>
</protein>
<sequence length="558" mass="62907">MTLTNLPPELQSKICSYLVKSIGPSSIHALLRTCKQLYAVALPFSVQIFRNTAPIHIGRGPCSEARNVQFLRYILISRPELARRVDTVILGGFTTTRDRVKTPTAATSTKEELALYQEFIINALGLQLSEVDLTRRDSWIAHLKEGSSDAQISLILLACSGVRRLYFEDYQEGSSQNQLFKKPDCFIFLLELAKALSTSNTSEFDAPLRNLRHVQAQSHENNDCGWEQAFRLMALPQLKSYESLDTTRRGNFAGDSTILPLITTPQSSSVRSISLHQSLAPAAEVQALLRVCKHLEKFEYISPTFEPISGIFARDIMEAVLPHADTLHHLHINFSDECKKIGWEDDPQRLYLGSELVQMTALRHLSIGMQSLIGKFDPAPTDEQDTPPQIEGAPRLIGCLPESLVELSIRDCGKGILGQAKELMETIEKGERFNNLRRIVLVFKAEIVNIRDIRQAIPARTKEEGRCDLWVAFQHREARWVSSGRGHTFEGIRAIPSLCSRIFADDLRKDWIDFRGGLAHKLYSKAFGPCSPAHVVDVDERMKRLLLLKPPHEYQLDD</sequence>
<dbReference type="Proteomes" id="UP000696573">
    <property type="component" value="Unassembled WGS sequence"/>
</dbReference>
<gene>
    <name evidence="1" type="ORF">CRHIZ90672A_00014875</name>
</gene>
<keyword evidence="2" id="KW-1185">Reference proteome</keyword>
<organism evidence="1 2">
    <name type="scientific">Clonostachys rhizophaga</name>
    <dbReference type="NCBI Taxonomy" id="160324"/>
    <lineage>
        <taxon>Eukaryota</taxon>
        <taxon>Fungi</taxon>
        <taxon>Dikarya</taxon>
        <taxon>Ascomycota</taxon>
        <taxon>Pezizomycotina</taxon>
        <taxon>Sordariomycetes</taxon>
        <taxon>Hypocreomycetidae</taxon>
        <taxon>Hypocreales</taxon>
        <taxon>Bionectriaceae</taxon>
        <taxon>Clonostachys</taxon>
    </lineage>
</organism>
<dbReference type="CDD" id="cd09917">
    <property type="entry name" value="F-box_SF"/>
    <property type="match status" value="1"/>
</dbReference>
<evidence type="ECO:0008006" key="3">
    <source>
        <dbReference type="Google" id="ProtNLM"/>
    </source>
</evidence>
<dbReference type="AlphaFoldDB" id="A0A9N9V743"/>
<proteinExistence type="predicted"/>
<dbReference type="EMBL" id="CABFNQ020000492">
    <property type="protein sequence ID" value="CAH0017098.1"/>
    <property type="molecule type" value="Genomic_DNA"/>
</dbReference>
<dbReference type="OrthoDB" id="5124066at2759"/>
<comment type="caution">
    <text evidence="1">The sequence shown here is derived from an EMBL/GenBank/DDBJ whole genome shotgun (WGS) entry which is preliminary data.</text>
</comment>
<evidence type="ECO:0000313" key="1">
    <source>
        <dbReference type="EMBL" id="CAH0017098.1"/>
    </source>
</evidence>
<accession>A0A9N9V743</accession>